<keyword evidence="1" id="KW-0805">Transcription regulation</keyword>
<dbReference type="PANTHER" id="PTHR30055:SF209">
    <property type="entry name" value="POSSIBLE TRANSCRIPTIONAL REGULATORY PROTEIN (PROBABLY TETR-FAMILY)"/>
    <property type="match status" value="1"/>
</dbReference>
<reference evidence="6" key="1">
    <citation type="submission" date="2022-06" db="EMBL/GenBank/DDBJ databases">
        <title>Novel species in genus nocardia.</title>
        <authorList>
            <person name="Li F."/>
        </authorList>
    </citation>
    <scope>NUCLEOTIDE SEQUENCE</scope>
    <source>
        <strain evidence="6">CDC141</strain>
    </source>
</reference>
<dbReference type="PANTHER" id="PTHR30055">
    <property type="entry name" value="HTH-TYPE TRANSCRIPTIONAL REGULATOR RUTR"/>
    <property type="match status" value="1"/>
</dbReference>
<dbReference type="InterPro" id="IPR050109">
    <property type="entry name" value="HTH-type_TetR-like_transc_reg"/>
</dbReference>
<evidence type="ECO:0000256" key="4">
    <source>
        <dbReference type="PROSITE-ProRule" id="PRU00335"/>
    </source>
</evidence>
<evidence type="ECO:0000313" key="7">
    <source>
        <dbReference type="Proteomes" id="UP001139157"/>
    </source>
</evidence>
<dbReference type="PROSITE" id="PS50977">
    <property type="entry name" value="HTH_TETR_2"/>
    <property type="match status" value="1"/>
</dbReference>
<dbReference type="InterPro" id="IPR036271">
    <property type="entry name" value="Tet_transcr_reg_TetR-rel_C_sf"/>
</dbReference>
<organism evidence="6 7">
    <name type="scientific">Nocardia pulmonis</name>
    <dbReference type="NCBI Taxonomy" id="2951408"/>
    <lineage>
        <taxon>Bacteria</taxon>
        <taxon>Bacillati</taxon>
        <taxon>Actinomycetota</taxon>
        <taxon>Actinomycetes</taxon>
        <taxon>Mycobacteriales</taxon>
        <taxon>Nocardiaceae</taxon>
        <taxon>Nocardia</taxon>
    </lineage>
</organism>
<dbReference type="SUPFAM" id="SSF46689">
    <property type="entry name" value="Homeodomain-like"/>
    <property type="match status" value="1"/>
</dbReference>
<protein>
    <submittedName>
        <fullName evidence="6">TetR/AcrR family transcriptional regulator</fullName>
    </submittedName>
</protein>
<evidence type="ECO:0000259" key="5">
    <source>
        <dbReference type="PROSITE" id="PS50977"/>
    </source>
</evidence>
<dbReference type="Proteomes" id="UP001139157">
    <property type="component" value="Unassembled WGS sequence"/>
</dbReference>
<dbReference type="InterPro" id="IPR001647">
    <property type="entry name" value="HTH_TetR"/>
</dbReference>
<keyword evidence="2 4" id="KW-0238">DNA-binding</keyword>
<dbReference type="GO" id="GO:0000976">
    <property type="term" value="F:transcription cis-regulatory region binding"/>
    <property type="evidence" value="ECO:0007669"/>
    <property type="project" value="TreeGrafter"/>
</dbReference>
<name>A0A9X2EAR5_9NOCA</name>
<dbReference type="RefSeq" id="WP_251915107.1">
    <property type="nucleotide sequence ID" value="NZ_JAMRXG010000011.1"/>
</dbReference>
<dbReference type="SUPFAM" id="SSF48498">
    <property type="entry name" value="Tetracyclin repressor-like, C-terminal domain"/>
    <property type="match status" value="1"/>
</dbReference>
<sequence length="216" mass="22717">MRAQLIEAGIRLLESEGPQALQTRRVAAEVGASTMAVYTHFGGMTELISAIVAEAFARFGAALAVPPSADPIEDFLLMGYAYRAYALAAPQRYLLMFGLTRTPETASRAVDHTAGPVTDAIGAETFEQLVAVVERMMAAEVIGGDSAHEVAARLWGLIHGVVSLELAGKFGTDGRAAPRVLLPATVDLLVGMGADRARVDAAVRRATGRIRAAQAS</sequence>
<dbReference type="Gene3D" id="1.10.357.10">
    <property type="entry name" value="Tetracycline Repressor, domain 2"/>
    <property type="match status" value="1"/>
</dbReference>
<feature type="domain" description="HTH tetR-type" evidence="5">
    <location>
        <begin position="1"/>
        <end position="59"/>
    </location>
</feature>
<comment type="caution">
    <text evidence="6">The sequence shown here is derived from an EMBL/GenBank/DDBJ whole genome shotgun (WGS) entry which is preliminary data.</text>
</comment>
<accession>A0A9X2EAR5</accession>
<keyword evidence="3" id="KW-0804">Transcription</keyword>
<gene>
    <name evidence="6" type="ORF">NDR86_25075</name>
</gene>
<keyword evidence="7" id="KW-1185">Reference proteome</keyword>
<dbReference type="GO" id="GO:0003700">
    <property type="term" value="F:DNA-binding transcription factor activity"/>
    <property type="evidence" value="ECO:0007669"/>
    <property type="project" value="TreeGrafter"/>
</dbReference>
<evidence type="ECO:0000256" key="2">
    <source>
        <dbReference type="ARBA" id="ARBA00023125"/>
    </source>
</evidence>
<evidence type="ECO:0000313" key="6">
    <source>
        <dbReference type="EMBL" id="MCM6776765.1"/>
    </source>
</evidence>
<dbReference type="AlphaFoldDB" id="A0A9X2EAR5"/>
<dbReference type="Pfam" id="PF00440">
    <property type="entry name" value="TetR_N"/>
    <property type="match status" value="1"/>
</dbReference>
<dbReference type="InterPro" id="IPR009057">
    <property type="entry name" value="Homeodomain-like_sf"/>
</dbReference>
<feature type="DNA-binding region" description="H-T-H motif" evidence="4">
    <location>
        <begin position="22"/>
        <end position="41"/>
    </location>
</feature>
<dbReference type="Pfam" id="PF13305">
    <property type="entry name" value="TetR_C_33"/>
    <property type="match status" value="1"/>
</dbReference>
<evidence type="ECO:0000256" key="1">
    <source>
        <dbReference type="ARBA" id="ARBA00023015"/>
    </source>
</evidence>
<dbReference type="InterPro" id="IPR025996">
    <property type="entry name" value="MT1864/Rv1816-like_C"/>
</dbReference>
<dbReference type="EMBL" id="JAMRXG010000011">
    <property type="protein sequence ID" value="MCM6776765.1"/>
    <property type="molecule type" value="Genomic_DNA"/>
</dbReference>
<proteinExistence type="predicted"/>
<evidence type="ECO:0000256" key="3">
    <source>
        <dbReference type="ARBA" id="ARBA00023163"/>
    </source>
</evidence>